<dbReference type="HOGENOM" id="CLU_071085_2_0_1"/>
<dbReference type="OrthoDB" id="5391496at2759"/>
<evidence type="ECO:0000313" key="2">
    <source>
        <dbReference type="EMBL" id="KEF55329.1"/>
    </source>
</evidence>
<feature type="region of interest" description="Disordered" evidence="1">
    <location>
        <begin position="51"/>
        <end position="75"/>
    </location>
</feature>
<sequence length="250" mass="27322">MNSIVTRYTYVVDLLQDLVRNQSNNPTVLVICSTREDFLDQIISGLQARSDDPATTLHHDGDGDQEVPSRSASAPDPDFLSPVLSALNASRLIKLAFCPTISSLRAYFSSCGATSMAPTSFKTTDLIILNLVGQHHGSSEFTFQGLSQTLATVVSAGMRMHQAVQLVECKDVNDPSNANFGSTLWSAEVPLLSMSIKIGEDGARWGRRSVRVHKIASRWFRTEKSTDHNKASGAVTHRAEIPDSEDEMLI</sequence>
<gene>
    <name evidence="2" type="ORF">A1O9_08079</name>
</gene>
<feature type="region of interest" description="Disordered" evidence="1">
    <location>
        <begin position="226"/>
        <end position="250"/>
    </location>
</feature>
<reference evidence="2 3" key="1">
    <citation type="submission" date="2013-03" db="EMBL/GenBank/DDBJ databases">
        <title>The Genome Sequence of Exophiala aquamarina CBS 119918.</title>
        <authorList>
            <consortium name="The Broad Institute Genomics Platform"/>
            <person name="Cuomo C."/>
            <person name="de Hoog S."/>
            <person name="Gorbushina A."/>
            <person name="Walker B."/>
            <person name="Young S.K."/>
            <person name="Zeng Q."/>
            <person name="Gargeya S."/>
            <person name="Fitzgerald M."/>
            <person name="Haas B."/>
            <person name="Abouelleil A."/>
            <person name="Allen A.W."/>
            <person name="Alvarado L."/>
            <person name="Arachchi H.M."/>
            <person name="Berlin A.M."/>
            <person name="Chapman S.B."/>
            <person name="Gainer-Dewar J."/>
            <person name="Goldberg J."/>
            <person name="Griggs A."/>
            <person name="Gujja S."/>
            <person name="Hansen M."/>
            <person name="Howarth C."/>
            <person name="Imamovic A."/>
            <person name="Ireland A."/>
            <person name="Larimer J."/>
            <person name="McCowan C."/>
            <person name="Murphy C."/>
            <person name="Pearson M."/>
            <person name="Poon T.W."/>
            <person name="Priest M."/>
            <person name="Roberts A."/>
            <person name="Saif S."/>
            <person name="Shea T."/>
            <person name="Sisk P."/>
            <person name="Sykes S."/>
            <person name="Wortman J."/>
            <person name="Nusbaum C."/>
            <person name="Birren B."/>
        </authorList>
    </citation>
    <scope>NUCLEOTIDE SEQUENCE [LARGE SCALE GENOMIC DNA]</scope>
    <source>
        <strain evidence="2 3">CBS 119918</strain>
    </source>
</reference>
<accession>A0A072P5H6</accession>
<comment type="caution">
    <text evidence="2">The sequence shown here is derived from an EMBL/GenBank/DDBJ whole genome shotgun (WGS) entry which is preliminary data.</text>
</comment>
<proteinExistence type="predicted"/>
<dbReference type="EMBL" id="AMGV01000007">
    <property type="protein sequence ID" value="KEF55329.1"/>
    <property type="molecule type" value="Genomic_DNA"/>
</dbReference>
<evidence type="ECO:0000256" key="1">
    <source>
        <dbReference type="SAM" id="MobiDB-lite"/>
    </source>
</evidence>
<organism evidence="2 3">
    <name type="scientific">Exophiala aquamarina CBS 119918</name>
    <dbReference type="NCBI Taxonomy" id="1182545"/>
    <lineage>
        <taxon>Eukaryota</taxon>
        <taxon>Fungi</taxon>
        <taxon>Dikarya</taxon>
        <taxon>Ascomycota</taxon>
        <taxon>Pezizomycotina</taxon>
        <taxon>Eurotiomycetes</taxon>
        <taxon>Chaetothyriomycetidae</taxon>
        <taxon>Chaetothyriales</taxon>
        <taxon>Herpotrichiellaceae</taxon>
        <taxon>Exophiala</taxon>
    </lineage>
</organism>
<evidence type="ECO:0000313" key="3">
    <source>
        <dbReference type="Proteomes" id="UP000027920"/>
    </source>
</evidence>
<dbReference type="VEuPathDB" id="FungiDB:A1O9_08079"/>
<dbReference type="Proteomes" id="UP000027920">
    <property type="component" value="Unassembled WGS sequence"/>
</dbReference>
<keyword evidence="3" id="KW-1185">Reference proteome</keyword>
<dbReference type="RefSeq" id="XP_013257919.1">
    <property type="nucleotide sequence ID" value="XM_013402465.1"/>
</dbReference>
<protein>
    <submittedName>
        <fullName evidence="2">Uncharacterized protein</fullName>
    </submittedName>
</protein>
<dbReference type="GeneID" id="25282992"/>
<feature type="compositionally biased region" description="Basic and acidic residues" evidence="1">
    <location>
        <begin position="51"/>
        <end position="62"/>
    </location>
</feature>
<dbReference type="AlphaFoldDB" id="A0A072P5H6"/>
<name>A0A072P5H6_9EURO</name>